<dbReference type="InterPro" id="IPR000620">
    <property type="entry name" value="EamA_dom"/>
</dbReference>
<comment type="similarity">
    <text evidence="1">Belongs to the EamA transporter family.</text>
</comment>
<feature type="transmembrane region" description="Helical" evidence="2">
    <location>
        <begin position="77"/>
        <end position="95"/>
    </location>
</feature>
<feature type="transmembrane region" description="Helical" evidence="2">
    <location>
        <begin position="218"/>
        <end position="237"/>
    </location>
</feature>
<protein>
    <submittedName>
        <fullName evidence="4">DMT family transporter</fullName>
    </submittedName>
</protein>
<evidence type="ECO:0000313" key="4">
    <source>
        <dbReference type="EMBL" id="MCK2212423.1"/>
    </source>
</evidence>
<evidence type="ECO:0000313" key="5">
    <source>
        <dbReference type="Proteomes" id="UP001317259"/>
    </source>
</evidence>
<comment type="caution">
    <text evidence="4">The sequence shown here is derived from an EMBL/GenBank/DDBJ whole genome shotgun (WGS) entry which is preliminary data.</text>
</comment>
<feature type="transmembrane region" description="Helical" evidence="2">
    <location>
        <begin position="47"/>
        <end position="65"/>
    </location>
</feature>
<accession>A0ABT0FJD3</accession>
<feature type="transmembrane region" description="Helical" evidence="2">
    <location>
        <begin position="272"/>
        <end position="290"/>
    </location>
</feature>
<evidence type="ECO:0000256" key="2">
    <source>
        <dbReference type="SAM" id="Phobius"/>
    </source>
</evidence>
<dbReference type="RefSeq" id="WP_247815121.1">
    <property type="nucleotide sequence ID" value="NZ_JAKRKC020000001.1"/>
</dbReference>
<dbReference type="SUPFAM" id="SSF103481">
    <property type="entry name" value="Multidrug resistance efflux transporter EmrE"/>
    <property type="match status" value="2"/>
</dbReference>
<gene>
    <name evidence="4" type="ORF">MF672_001200</name>
</gene>
<sequence length="293" mass="30167">MSTVSNGSPPRSREPLWAAAADLVAAAAISTTGVVSKGLLTSSLLIAAHRSWLCWFGILVVSRVLPRPGGPSALRHGLVGGSLFAVSTICFFAAIRLEPVVVPVFIGTMLPVLAVPMEMLRRRTLPPLRDALCGVATVLGVMLLVSGGRVASGVPGLLLSVGSLVAGTLYWLVSKRARDSGLTSLNYVKWTMAVSAAVLTVGAWSVRGPDIWPVADEVPALVWLAVASGVGQSLFAWGHAHLPVSVSAVLQLAVPVFAAPLSWIFLGETLTAVQMAGAALATGAIAVLVSKGA</sequence>
<feature type="domain" description="EamA" evidence="3">
    <location>
        <begin position="155"/>
        <end position="289"/>
    </location>
</feature>
<dbReference type="PANTHER" id="PTHR22911:SF79">
    <property type="entry name" value="MOBA-LIKE NTP TRANSFERASE DOMAIN-CONTAINING PROTEIN"/>
    <property type="match status" value="1"/>
</dbReference>
<feature type="transmembrane region" description="Helical" evidence="2">
    <location>
        <begin position="131"/>
        <end position="148"/>
    </location>
</feature>
<feature type="transmembrane region" description="Helical" evidence="2">
    <location>
        <begin position="101"/>
        <end position="119"/>
    </location>
</feature>
<organism evidence="4 5">
    <name type="scientific">Actinomadura luzonensis</name>
    <dbReference type="NCBI Taxonomy" id="2805427"/>
    <lineage>
        <taxon>Bacteria</taxon>
        <taxon>Bacillati</taxon>
        <taxon>Actinomycetota</taxon>
        <taxon>Actinomycetes</taxon>
        <taxon>Streptosporangiales</taxon>
        <taxon>Thermomonosporaceae</taxon>
        <taxon>Actinomadura</taxon>
    </lineage>
</organism>
<dbReference type="Proteomes" id="UP001317259">
    <property type="component" value="Unassembled WGS sequence"/>
</dbReference>
<dbReference type="InterPro" id="IPR037185">
    <property type="entry name" value="EmrE-like"/>
</dbReference>
<dbReference type="Pfam" id="PF00892">
    <property type="entry name" value="EamA"/>
    <property type="match status" value="1"/>
</dbReference>
<feature type="transmembrane region" description="Helical" evidence="2">
    <location>
        <begin position="154"/>
        <end position="173"/>
    </location>
</feature>
<keyword evidence="2" id="KW-1133">Transmembrane helix</keyword>
<keyword evidence="5" id="KW-1185">Reference proteome</keyword>
<name>A0ABT0FJD3_9ACTN</name>
<reference evidence="4 5" key="1">
    <citation type="submission" date="2022-04" db="EMBL/GenBank/DDBJ databases">
        <title>Genome draft of Actinomadura sp. ATCC 31491.</title>
        <authorList>
            <person name="Shi X."/>
            <person name="Du Y."/>
        </authorList>
    </citation>
    <scope>NUCLEOTIDE SEQUENCE [LARGE SCALE GENOMIC DNA]</scope>
    <source>
        <strain evidence="4 5">ATCC 31491</strain>
    </source>
</reference>
<feature type="transmembrane region" description="Helical" evidence="2">
    <location>
        <begin position="244"/>
        <end position="266"/>
    </location>
</feature>
<dbReference type="PANTHER" id="PTHR22911">
    <property type="entry name" value="ACYL-MALONYL CONDENSING ENZYME-RELATED"/>
    <property type="match status" value="1"/>
</dbReference>
<evidence type="ECO:0000256" key="1">
    <source>
        <dbReference type="ARBA" id="ARBA00007362"/>
    </source>
</evidence>
<proteinExistence type="inferred from homology"/>
<keyword evidence="2" id="KW-0812">Transmembrane</keyword>
<keyword evidence="2" id="KW-0472">Membrane</keyword>
<evidence type="ECO:0000259" key="3">
    <source>
        <dbReference type="Pfam" id="PF00892"/>
    </source>
</evidence>
<feature type="transmembrane region" description="Helical" evidence="2">
    <location>
        <begin position="185"/>
        <end position="206"/>
    </location>
</feature>
<dbReference type="EMBL" id="JAKRKC020000001">
    <property type="protein sequence ID" value="MCK2212423.1"/>
    <property type="molecule type" value="Genomic_DNA"/>
</dbReference>